<evidence type="ECO:0000256" key="2">
    <source>
        <dbReference type="ARBA" id="ARBA00006171"/>
    </source>
</evidence>
<accession>A0A926D3J4</accession>
<keyword evidence="4" id="KW-0460">Magnesium</keyword>
<proteinExistence type="inferred from homology"/>
<comment type="cofactor">
    <cofactor evidence="1">
        <name>Mg(2+)</name>
        <dbReference type="ChEBI" id="CHEBI:18420"/>
    </cofactor>
</comment>
<dbReference type="GO" id="GO:0046872">
    <property type="term" value="F:metal ion binding"/>
    <property type="evidence" value="ECO:0007669"/>
    <property type="project" value="UniProtKB-KW"/>
</dbReference>
<evidence type="ECO:0000256" key="4">
    <source>
        <dbReference type="ARBA" id="ARBA00022842"/>
    </source>
</evidence>
<reference evidence="6" key="1">
    <citation type="submission" date="2020-08" db="EMBL/GenBank/DDBJ databases">
        <title>Genome public.</title>
        <authorList>
            <person name="Liu C."/>
            <person name="Sun Q."/>
        </authorList>
    </citation>
    <scope>NUCLEOTIDE SEQUENCE</scope>
    <source>
        <strain evidence="6">NSJ-44</strain>
    </source>
</reference>
<name>A0A926D3J4_9FIRM</name>
<evidence type="ECO:0000256" key="5">
    <source>
        <dbReference type="ARBA" id="ARBA00023277"/>
    </source>
</evidence>
<keyword evidence="3" id="KW-0479">Metal-binding</keyword>
<dbReference type="SFLD" id="SFLDG01129">
    <property type="entry name" value="C1.5:_HAD__Beta-PGM__Phosphata"/>
    <property type="match status" value="1"/>
</dbReference>
<protein>
    <submittedName>
        <fullName evidence="6">HAD family phosphatase</fullName>
    </submittedName>
</protein>
<dbReference type="InterPro" id="IPR051600">
    <property type="entry name" value="Beta-PGM-like"/>
</dbReference>
<dbReference type="Pfam" id="PF00702">
    <property type="entry name" value="Hydrolase"/>
    <property type="match status" value="1"/>
</dbReference>
<dbReference type="NCBIfam" id="TIGR01509">
    <property type="entry name" value="HAD-SF-IA-v3"/>
    <property type="match status" value="1"/>
</dbReference>
<evidence type="ECO:0000313" key="6">
    <source>
        <dbReference type="EMBL" id="MBC8529695.1"/>
    </source>
</evidence>
<dbReference type="SUPFAM" id="SSF56784">
    <property type="entry name" value="HAD-like"/>
    <property type="match status" value="1"/>
</dbReference>
<organism evidence="6 7">
    <name type="scientific">Luoshenia tenuis</name>
    <dbReference type="NCBI Taxonomy" id="2763654"/>
    <lineage>
        <taxon>Bacteria</taxon>
        <taxon>Bacillati</taxon>
        <taxon>Bacillota</taxon>
        <taxon>Clostridia</taxon>
        <taxon>Christensenellales</taxon>
        <taxon>Christensenellaceae</taxon>
        <taxon>Luoshenia</taxon>
    </lineage>
</organism>
<dbReference type="InterPro" id="IPR036412">
    <property type="entry name" value="HAD-like_sf"/>
</dbReference>
<keyword evidence="5" id="KW-0119">Carbohydrate metabolism</keyword>
<evidence type="ECO:0000256" key="1">
    <source>
        <dbReference type="ARBA" id="ARBA00001946"/>
    </source>
</evidence>
<dbReference type="AlphaFoldDB" id="A0A926D3J4"/>
<dbReference type="GO" id="GO:0003824">
    <property type="term" value="F:catalytic activity"/>
    <property type="evidence" value="ECO:0007669"/>
    <property type="project" value="UniProtKB-ARBA"/>
</dbReference>
<dbReference type="Gene3D" id="3.40.50.1000">
    <property type="entry name" value="HAD superfamily/HAD-like"/>
    <property type="match status" value="1"/>
</dbReference>
<comment type="similarity">
    <text evidence="2">Belongs to the HAD-like hydrolase superfamily. CbbY/CbbZ/Gph/YieH family.</text>
</comment>
<dbReference type="InterPro" id="IPR023214">
    <property type="entry name" value="HAD_sf"/>
</dbReference>
<evidence type="ECO:0000313" key="7">
    <source>
        <dbReference type="Proteomes" id="UP000654279"/>
    </source>
</evidence>
<dbReference type="InterPro" id="IPR006439">
    <property type="entry name" value="HAD-SF_hydro_IA"/>
</dbReference>
<dbReference type="EMBL" id="JACRSO010000004">
    <property type="protein sequence ID" value="MBC8529695.1"/>
    <property type="molecule type" value="Genomic_DNA"/>
</dbReference>
<dbReference type="PANTHER" id="PTHR46193">
    <property type="entry name" value="6-PHOSPHOGLUCONATE PHOSPHATASE"/>
    <property type="match status" value="1"/>
</dbReference>
<dbReference type="Proteomes" id="UP000654279">
    <property type="component" value="Unassembled WGS sequence"/>
</dbReference>
<dbReference type="PANTHER" id="PTHR46193:SF18">
    <property type="entry name" value="HEXITOL PHOSPHATASE B"/>
    <property type="match status" value="1"/>
</dbReference>
<comment type="caution">
    <text evidence="6">The sequence shown here is derived from an EMBL/GenBank/DDBJ whole genome shotgun (WGS) entry which is preliminary data.</text>
</comment>
<dbReference type="CDD" id="cd07505">
    <property type="entry name" value="HAD_BPGM-like"/>
    <property type="match status" value="1"/>
</dbReference>
<dbReference type="InterPro" id="IPR023198">
    <property type="entry name" value="PGP-like_dom2"/>
</dbReference>
<dbReference type="SFLD" id="SFLDS00003">
    <property type="entry name" value="Haloacid_Dehalogenase"/>
    <property type="match status" value="1"/>
</dbReference>
<evidence type="ECO:0000256" key="3">
    <source>
        <dbReference type="ARBA" id="ARBA00022723"/>
    </source>
</evidence>
<keyword evidence="7" id="KW-1185">Reference proteome</keyword>
<sequence length="232" mass="25389">MLLHYKGFIFDFNGTLYRDAPYQKAAWGVISSRLRGGRALTDAEMERQVNGWPGAAVFAYLLGRPLPQQEVWRLLEEKEAIYRELCQKDAANFHLIAGAEGFLDALKARGVPMTIATGSEIVNVRFFMERFRLDRWFALERIVYDDGQLPGKPHPDIYQKAAANLGLAPEVCVVAEDAPAGVAAARAAGIGRILAVAQGEAADRMAARPGVDKVMADFTGLDADALFGPPPR</sequence>
<dbReference type="Gene3D" id="1.10.150.240">
    <property type="entry name" value="Putative phosphatase, domain 2"/>
    <property type="match status" value="1"/>
</dbReference>
<gene>
    <name evidence="6" type="ORF">H8699_09670</name>
</gene>